<feature type="transmembrane region" description="Helical" evidence="10">
    <location>
        <begin position="306"/>
        <end position="330"/>
    </location>
</feature>
<feature type="transmembrane region" description="Helical" evidence="10">
    <location>
        <begin position="532"/>
        <end position="555"/>
    </location>
</feature>
<evidence type="ECO:0000259" key="12">
    <source>
        <dbReference type="PROSITE" id="PS50929"/>
    </source>
</evidence>
<dbReference type="GO" id="GO:0090374">
    <property type="term" value="P:oligopeptide export from mitochondrion"/>
    <property type="evidence" value="ECO:0007669"/>
    <property type="project" value="TreeGrafter"/>
</dbReference>
<dbReference type="GeneID" id="100641064"/>
<dbReference type="FunFam" id="1.20.1560.10:FF:000009">
    <property type="entry name" value="ABC transporter B family member 1"/>
    <property type="match status" value="1"/>
</dbReference>
<keyword evidence="4 10" id="KW-0812">Transmembrane</keyword>
<evidence type="ECO:0000313" key="13">
    <source>
        <dbReference type="EnsemblMetazoa" id="XP_019860606.1"/>
    </source>
</evidence>
<dbReference type="PROSITE" id="PS50929">
    <property type="entry name" value="ABC_TM1F"/>
    <property type="match status" value="2"/>
</dbReference>
<feature type="domain" description="ABC transmembrane type-1" evidence="12">
    <location>
        <begin position="1"/>
        <end position="232"/>
    </location>
</feature>
<evidence type="ECO:0000256" key="9">
    <source>
        <dbReference type="ARBA" id="ARBA00023136"/>
    </source>
</evidence>
<evidence type="ECO:0000256" key="1">
    <source>
        <dbReference type="ARBA" id="ARBA00004141"/>
    </source>
</evidence>
<dbReference type="CDD" id="cd18577">
    <property type="entry name" value="ABC_6TM_Pgp_ABCB1_D1_like"/>
    <property type="match status" value="1"/>
</dbReference>
<evidence type="ECO:0000313" key="14">
    <source>
        <dbReference type="Proteomes" id="UP000007879"/>
    </source>
</evidence>
<keyword evidence="11" id="KW-0732">Signal</keyword>
<organism evidence="13 14">
    <name type="scientific">Amphimedon queenslandica</name>
    <name type="common">Sponge</name>
    <dbReference type="NCBI Taxonomy" id="400682"/>
    <lineage>
        <taxon>Eukaryota</taxon>
        <taxon>Metazoa</taxon>
        <taxon>Porifera</taxon>
        <taxon>Demospongiae</taxon>
        <taxon>Heteroscleromorpha</taxon>
        <taxon>Haplosclerida</taxon>
        <taxon>Niphatidae</taxon>
        <taxon>Amphimedon</taxon>
    </lineage>
</organism>
<evidence type="ECO:0000256" key="10">
    <source>
        <dbReference type="SAM" id="Phobius"/>
    </source>
</evidence>
<dbReference type="GO" id="GO:0005524">
    <property type="term" value="F:ATP binding"/>
    <property type="evidence" value="ECO:0007669"/>
    <property type="project" value="UniProtKB-KW"/>
</dbReference>
<dbReference type="Proteomes" id="UP000007879">
    <property type="component" value="Unassembled WGS sequence"/>
</dbReference>
<evidence type="ECO:0000256" key="2">
    <source>
        <dbReference type="ARBA" id="ARBA00007577"/>
    </source>
</evidence>
<dbReference type="Pfam" id="PF00664">
    <property type="entry name" value="ABC_membrane"/>
    <property type="match status" value="2"/>
</dbReference>
<dbReference type="SUPFAM" id="SSF90123">
    <property type="entry name" value="ABC transporter transmembrane region"/>
    <property type="match status" value="2"/>
</dbReference>
<dbReference type="InterPro" id="IPR039421">
    <property type="entry name" value="Type_1_exporter"/>
</dbReference>
<sequence>MITVATFILAFLQISTMQLACERQVYKIRLAYYRAVLHQDIGWFDLNASGELTSRLNDDVDKIHDGIGDKLTILVQWVTTFFAGFVIGFIRGWELTLVLIAITPFMVMGAAVFSKVAASFTSQEQKLYAGAGAIAEEVLSSVRTVVAFGGEYKEVDRYKVKLADASKLGAKKGASVGTSLALVFFFIFFSYALAFWFGGYLISIERIFAGDMLAVFFAVLIGAFSLGQAGPNAEGLIVAAGAAGEVFDTIDREPPFDSDSDEGLKPDDFKPSITLKTYDHFKEEEWDKDIPDVSLMRVMKANAPEWWLIGLGLIGSLFLGAMNPLFAVFFGEIIEVFARPASEVLDGLHLWAGLFLALGFAAAAGTFLKSFCFTVAGENLTARLREWSFRAILRQEIGWFDNERNSSGILATRLAQDASRVQGATGSRLGTLIETFVGMVASIIIAFVYSWMLTLVLIGFVPVFIISGILEVKALTGHAGDNKKALEQAGKIAVDTIENMRTVASLGVEIKFYTAYNIEIKGPYKKNLVNSFVYGLTYGFSQSVIYLGFILTFGFGAYQVTRPPGHIAHESFSDLLTVLMAVIFGAVGAGQASSFAPNYTKAKQSANRIFALLDREPVVDGYSEDGLKPV</sequence>
<keyword evidence="3" id="KW-0813">Transport</keyword>
<keyword evidence="14" id="KW-1185">Reference proteome</keyword>
<feature type="transmembrane region" description="Helical" evidence="10">
    <location>
        <begin position="575"/>
        <end position="596"/>
    </location>
</feature>
<comment type="similarity">
    <text evidence="2">Belongs to the ABC transporter superfamily. ABCB family. Multidrug resistance exporter (TC 3.A.1.201) subfamily.</text>
</comment>
<feature type="transmembrane region" description="Helical" evidence="10">
    <location>
        <begin position="96"/>
        <end position="118"/>
    </location>
</feature>
<dbReference type="InterPro" id="IPR011527">
    <property type="entry name" value="ABC1_TM_dom"/>
</dbReference>
<evidence type="ECO:0000256" key="6">
    <source>
        <dbReference type="ARBA" id="ARBA00022741"/>
    </source>
</evidence>
<dbReference type="Gene3D" id="1.20.1560.10">
    <property type="entry name" value="ABC transporter type 1, transmembrane domain"/>
    <property type="match status" value="1"/>
</dbReference>
<dbReference type="FunFam" id="1.20.1560.10:FF:000018">
    <property type="entry name" value="ATP-binding cassette subfamily B member 11"/>
    <property type="match status" value="1"/>
</dbReference>
<evidence type="ECO:0000256" key="7">
    <source>
        <dbReference type="ARBA" id="ARBA00022840"/>
    </source>
</evidence>
<feature type="transmembrane region" description="Helical" evidence="10">
    <location>
        <begin position="350"/>
        <end position="376"/>
    </location>
</feature>
<evidence type="ECO:0000256" key="11">
    <source>
        <dbReference type="SAM" id="SignalP"/>
    </source>
</evidence>
<dbReference type="GO" id="GO:0005743">
    <property type="term" value="C:mitochondrial inner membrane"/>
    <property type="evidence" value="ECO:0007669"/>
    <property type="project" value="TreeGrafter"/>
</dbReference>
<comment type="subcellular location">
    <subcellularLocation>
        <location evidence="1">Membrane</location>
        <topology evidence="1">Multi-pass membrane protein</topology>
    </subcellularLocation>
</comment>
<feature type="transmembrane region" description="Helical" evidence="10">
    <location>
        <begin position="71"/>
        <end position="90"/>
    </location>
</feature>
<feature type="transmembrane region" description="Helical" evidence="10">
    <location>
        <begin position="207"/>
        <end position="226"/>
    </location>
</feature>
<feature type="transmembrane region" description="Helical" evidence="10">
    <location>
        <begin position="429"/>
        <end position="449"/>
    </location>
</feature>
<keyword evidence="6" id="KW-0547">Nucleotide-binding</keyword>
<accession>A0AAN0JU00</accession>
<dbReference type="RefSeq" id="XP_019860606.1">
    <property type="nucleotide sequence ID" value="XM_020005047.1"/>
</dbReference>
<keyword evidence="9 10" id="KW-0472">Membrane</keyword>
<keyword evidence="8 10" id="KW-1133">Transmembrane helix</keyword>
<feature type="transmembrane region" description="Helical" evidence="10">
    <location>
        <begin position="180"/>
        <end position="201"/>
    </location>
</feature>
<proteinExistence type="inferred from homology"/>
<feature type="domain" description="ABC transmembrane type-1" evidence="12">
    <location>
        <begin position="311"/>
        <end position="601"/>
    </location>
</feature>
<feature type="chain" id="PRO_5043036217" description="ABC transmembrane type-1 domain-containing protein" evidence="11">
    <location>
        <begin position="21"/>
        <end position="630"/>
    </location>
</feature>
<dbReference type="InterPro" id="IPR036640">
    <property type="entry name" value="ABC1_TM_sf"/>
</dbReference>
<feature type="transmembrane region" description="Helical" evidence="10">
    <location>
        <begin position="455"/>
        <end position="475"/>
    </location>
</feature>
<evidence type="ECO:0000256" key="8">
    <source>
        <dbReference type="ARBA" id="ARBA00022989"/>
    </source>
</evidence>
<dbReference type="AlphaFoldDB" id="A0AAN0JU00"/>
<dbReference type="PANTHER" id="PTHR43394">
    <property type="entry name" value="ATP-DEPENDENT PERMEASE MDL1, MITOCHONDRIAL"/>
    <property type="match status" value="1"/>
</dbReference>
<dbReference type="KEGG" id="aqu:100641064"/>
<reference evidence="14" key="1">
    <citation type="journal article" date="2010" name="Nature">
        <title>The Amphimedon queenslandica genome and the evolution of animal complexity.</title>
        <authorList>
            <person name="Srivastava M."/>
            <person name="Simakov O."/>
            <person name="Chapman J."/>
            <person name="Fahey B."/>
            <person name="Gauthier M.E."/>
            <person name="Mitros T."/>
            <person name="Richards G.S."/>
            <person name="Conaco C."/>
            <person name="Dacre M."/>
            <person name="Hellsten U."/>
            <person name="Larroux C."/>
            <person name="Putnam N.H."/>
            <person name="Stanke M."/>
            <person name="Adamska M."/>
            <person name="Darling A."/>
            <person name="Degnan S.M."/>
            <person name="Oakley T.H."/>
            <person name="Plachetzki D.C."/>
            <person name="Zhai Y."/>
            <person name="Adamski M."/>
            <person name="Calcino A."/>
            <person name="Cummins S.F."/>
            <person name="Goodstein D.M."/>
            <person name="Harris C."/>
            <person name="Jackson D.J."/>
            <person name="Leys S.P."/>
            <person name="Shu S."/>
            <person name="Woodcroft B.J."/>
            <person name="Vervoort M."/>
            <person name="Kosik K.S."/>
            <person name="Manning G."/>
            <person name="Degnan B.M."/>
            <person name="Rokhsar D.S."/>
        </authorList>
    </citation>
    <scope>NUCLEOTIDE SEQUENCE [LARGE SCALE GENOMIC DNA]</scope>
</reference>
<dbReference type="GO" id="GO:0015421">
    <property type="term" value="F:ABC-type oligopeptide transporter activity"/>
    <property type="evidence" value="ECO:0007669"/>
    <property type="project" value="TreeGrafter"/>
</dbReference>
<dbReference type="CDD" id="cd18578">
    <property type="entry name" value="ABC_6TM_Pgp_ABCB1_D2_like"/>
    <property type="match status" value="1"/>
</dbReference>
<evidence type="ECO:0000256" key="4">
    <source>
        <dbReference type="ARBA" id="ARBA00022692"/>
    </source>
</evidence>
<reference evidence="13" key="2">
    <citation type="submission" date="2024-06" db="UniProtKB">
        <authorList>
            <consortium name="EnsemblMetazoa"/>
        </authorList>
    </citation>
    <scope>IDENTIFICATION</scope>
</reference>
<dbReference type="PANTHER" id="PTHR43394:SF27">
    <property type="entry name" value="ATP-DEPENDENT TRANSLOCASE ABCB1-LIKE"/>
    <property type="match status" value="1"/>
</dbReference>
<keyword evidence="7" id="KW-0067">ATP-binding</keyword>
<name>A0AAN0JU00_AMPQE</name>
<evidence type="ECO:0000256" key="3">
    <source>
        <dbReference type="ARBA" id="ARBA00022448"/>
    </source>
</evidence>
<protein>
    <recommendedName>
        <fullName evidence="12">ABC transmembrane type-1 domain-containing protein</fullName>
    </recommendedName>
</protein>
<dbReference type="EnsemblMetazoa" id="XM_020005047.1">
    <property type="protein sequence ID" value="XP_019860606.1"/>
    <property type="gene ID" value="LOC100641064"/>
</dbReference>
<evidence type="ECO:0000256" key="5">
    <source>
        <dbReference type="ARBA" id="ARBA00022737"/>
    </source>
</evidence>
<feature type="signal peptide" evidence="11">
    <location>
        <begin position="1"/>
        <end position="20"/>
    </location>
</feature>
<keyword evidence="5" id="KW-0677">Repeat</keyword>